<organism evidence="1 2">
    <name type="scientific">Halalkalibaculum roseum</name>
    <dbReference type="NCBI Taxonomy" id="2709311"/>
    <lineage>
        <taxon>Bacteria</taxon>
        <taxon>Pseudomonadati</taxon>
        <taxon>Balneolota</taxon>
        <taxon>Balneolia</taxon>
        <taxon>Balneolales</taxon>
        <taxon>Balneolaceae</taxon>
        <taxon>Halalkalibaculum</taxon>
    </lineage>
</organism>
<gene>
    <name evidence="1" type="ORF">G3570_03170</name>
</gene>
<dbReference type="Proteomes" id="UP000473278">
    <property type="component" value="Unassembled WGS sequence"/>
</dbReference>
<protein>
    <submittedName>
        <fullName evidence="1">Uncharacterized protein</fullName>
    </submittedName>
</protein>
<evidence type="ECO:0000313" key="1">
    <source>
        <dbReference type="EMBL" id="NGP75618.1"/>
    </source>
</evidence>
<dbReference type="EMBL" id="JAALLT010000001">
    <property type="protein sequence ID" value="NGP75618.1"/>
    <property type="molecule type" value="Genomic_DNA"/>
</dbReference>
<reference evidence="1 2" key="1">
    <citation type="submission" date="2020-02" db="EMBL/GenBank/DDBJ databases">
        <title>Balneolaceae bacterium YR4-1, complete genome.</title>
        <authorList>
            <person name="Li Y."/>
            <person name="Wu S."/>
        </authorList>
    </citation>
    <scope>NUCLEOTIDE SEQUENCE [LARGE SCALE GENOMIC DNA]</scope>
    <source>
        <strain evidence="1 2">YR4-1</strain>
    </source>
</reference>
<proteinExistence type="predicted"/>
<accession>A0A6M1SU37</accession>
<comment type="caution">
    <text evidence="1">The sequence shown here is derived from an EMBL/GenBank/DDBJ whole genome shotgun (WGS) entry which is preliminary data.</text>
</comment>
<evidence type="ECO:0000313" key="2">
    <source>
        <dbReference type="Proteomes" id="UP000473278"/>
    </source>
</evidence>
<dbReference type="AlphaFoldDB" id="A0A6M1SU37"/>
<keyword evidence="2" id="KW-1185">Reference proteome</keyword>
<sequence>MKNSTYVQFPLNILSKSKDREELYRMITGYTLLYYYDSYTNNEKSKRFHFIKRRLLEQCDLSVLEPIRGYFGTEMNLQNYALMGLDFGLDELEILNITKTYKSRAREIGQDEQAFGSKEPKIRVRFDILYDYRMGKISDSQFRVFCAILSIMGRKKFARISYDHIKYRAAGFRSKIKFIKYQRLVGGKYDFFSDRKIAYAVRKLEEKCLITTLVYKRRLKYYSVRLDINELFKLVADSKSRSVEYFELKKQYEDDLRNLKSIIKNKVEHQQRRLK</sequence>
<dbReference type="RefSeq" id="WP_165139080.1">
    <property type="nucleotide sequence ID" value="NZ_JAALLT010000001.1"/>
</dbReference>
<name>A0A6M1SU37_9BACT</name>